<dbReference type="InterPro" id="IPR003594">
    <property type="entry name" value="HATPase_dom"/>
</dbReference>
<dbReference type="Gene3D" id="3.30.565.10">
    <property type="entry name" value="Histidine kinase-like ATPase, C-terminal domain"/>
    <property type="match status" value="1"/>
</dbReference>
<dbReference type="SMART" id="SM00388">
    <property type="entry name" value="HisKA"/>
    <property type="match status" value="1"/>
</dbReference>
<dbReference type="EMBL" id="SNUX01000003">
    <property type="protein sequence ID" value="TES47817.1"/>
    <property type="molecule type" value="Genomic_DNA"/>
</dbReference>
<name>A0A4Y7WHQ4_9BACI</name>
<feature type="transmembrane region" description="Helical" evidence="9">
    <location>
        <begin position="100"/>
        <end position="122"/>
    </location>
</feature>
<dbReference type="SMART" id="SM00387">
    <property type="entry name" value="HATPase_c"/>
    <property type="match status" value="1"/>
</dbReference>
<evidence type="ECO:0000256" key="3">
    <source>
        <dbReference type="ARBA" id="ARBA00022553"/>
    </source>
</evidence>
<dbReference type="GO" id="GO:0005524">
    <property type="term" value="F:ATP binding"/>
    <property type="evidence" value="ECO:0007669"/>
    <property type="project" value="UniProtKB-KW"/>
</dbReference>
<keyword evidence="6 11" id="KW-0418">Kinase</keyword>
<dbReference type="Pfam" id="PF00512">
    <property type="entry name" value="HisKA"/>
    <property type="match status" value="1"/>
</dbReference>
<dbReference type="PROSITE" id="PS50109">
    <property type="entry name" value="HIS_KIN"/>
    <property type="match status" value="1"/>
</dbReference>
<keyword evidence="7" id="KW-0067">ATP-binding</keyword>
<evidence type="ECO:0000313" key="11">
    <source>
        <dbReference type="EMBL" id="TES47817.1"/>
    </source>
</evidence>
<evidence type="ECO:0000256" key="6">
    <source>
        <dbReference type="ARBA" id="ARBA00022777"/>
    </source>
</evidence>
<dbReference type="EC" id="2.7.13.3" evidence="2"/>
<dbReference type="GO" id="GO:0071555">
    <property type="term" value="P:cell wall organization"/>
    <property type="evidence" value="ECO:0007669"/>
    <property type="project" value="InterPro"/>
</dbReference>
<dbReference type="InterPro" id="IPR036097">
    <property type="entry name" value="HisK_dim/P_sf"/>
</dbReference>
<evidence type="ECO:0000259" key="10">
    <source>
        <dbReference type="PROSITE" id="PS50109"/>
    </source>
</evidence>
<dbReference type="Proteomes" id="UP000298210">
    <property type="component" value="Unassembled WGS sequence"/>
</dbReference>
<dbReference type="PANTHER" id="PTHR43065">
    <property type="entry name" value="SENSOR HISTIDINE KINASE"/>
    <property type="match status" value="1"/>
</dbReference>
<evidence type="ECO:0000256" key="2">
    <source>
        <dbReference type="ARBA" id="ARBA00012438"/>
    </source>
</evidence>
<dbReference type="Pfam" id="PF02518">
    <property type="entry name" value="HATPase_c"/>
    <property type="match status" value="1"/>
</dbReference>
<dbReference type="InterPro" id="IPR005467">
    <property type="entry name" value="His_kinase_dom"/>
</dbReference>
<feature type="transmembrane region" description="Helical" evidence="9">
    <location>
        <begin position="134"/>
        <end position="154"/>
    </location>
</feature>
<dbReference type="AlphaFoldDB" id="A0A4Y7WHQ4"/>
<dbReference type="PANTHER" id="PTHR43065:SF46">
    <property type="entry name" value="C4-DICARBOXYLATE TRANSPORT SENSOR PROTEIN DCTB"/>
    <property type="match status" value="1"/>
</dbReference>
<accession>A0A4Y7WHQ4</accession>
<evidence type="ECO:0000256" key="7">
    <source>
        <dbReference type="ARBA" id="ARBA00022840"/>
    </source>
</evidence>
<comment type="catalytic activity">
    <reaction evidence="1">
        <text>ATP + protein L-histidine = ADP + protein N-phospho-L-histidine.</text>
        <dbReference type="EC" id="2.7.13.3"/>
    </reaction>
</comment>
<sequence length="419" mass="46637">MLGDMVIEKLMINVFAILIPVLIYGLRAEGSWKIQRSLTMFLFMSGAVLLCLVFSINVGSIQWDLRYIPILLAFLYGGKRAGWGVAAIAVVGRIGQGGDLFLLGVVLIVLTALFYALCVNRFYMLPPKWSRIRYASLILLFPSAIQTFGTLILINNGGQLSQSWLAGWFYILFLVMTVFLVTYLFETLLEKERIVAELVATEKDFTKGELAASIAHEVRNPLTVVKGFVQLLSEDKQHAEYHKLILSELDRAESIIYEFLNSTKPQPNAIFPLNKTVHEVVTLLTPYAHERSIQLTIGICEQAFIDGNENKVKQALMNFVKNGIEASIEGDTVTIQLDQLKDRAQIEINDNGVGMSRQQLKQLGTAYFTTKESGNGIGTMVSIRIVEMMNGMVTYKSKPGIGTKVIISLPVVKENISEG</sequence>
<keyword evidence="8" id="KW-0902">Two-component regulatory system</keyword>
<evidence type="ECO:0000313" key="12">
    <source>
        <dbReference type="Proteomes" id="UP000298210"/>
    </source>
</evidence>
<dbReference type="CDD" id="cd00082">
    <property type="entry name" value="HisKA"/>
    <property type="match status" value="1"/>
</dbReference>
<dbReference type="GO" id="GO:0000155">
    <property type="term" value="F:phosphorelay sensor kinase activity"/>
    <property type="evidence" value="ECO:0007669"/>
    <property type="project" value="InterPro"/>
</dbReference>
<evidence type="ECO:0000256" key="4">
    <source>
        <dbReference type="ARBA" id="ARBA00022679"/>
    </source>
</evidence>
<evidence type="ECO:0000256" key="1">
    <source>
        <dbReference type="ARBA" id="ARBA00000085"/>
    </source>
</evidence>
<dbReference type="SUPFAM" id="SSF47384">
    <property type="entry name" value="Homodimeric domain of signal transducing histidine kinase"/>
    <property type="match status" value="1"/>
</dbReference>
<keyword evidence="5" id="KW-0547">Nucleotide-binding</keyword>
<dbReference type="PRINTS" id="PR00344">
    <property type="entry name" value="BCTRLSENSOR"/>
</dbReference>
<proteinExistence type="predicted"/>
<dbReference type="GO" id="GO:0005886">
    <property type="term" value="C:plasma membrane"/>
    <property type="evidence" value="ECO:0007669"/>
    <property type="project" value="UniProtKB-SubCell"/>
</dbReference>
<evidence type="ECO:0000256" key="8">
    <source>
        <dbReference type="ARBA" id="ARBA00023012"/>
    </source>
</evidence>
<reference evidence="11 12" key="1">
    <citation type="submission" date="2019-03" db="EMBL/GenBank/DDBJ databases">
        <authorList>
            <person name="Liu G."/>
        </authorList>
    </citation>
    <scope>NUCLEOTIDE SEQUENCE [LARGE SCALE GENOMIC DNA]</scope>
    <source>
        <strain evidence="11 12">DSM 19099</strain>
    </source>
</reference>
<keyword evidence="9" id="KW-0812">Transmembrane</keyword>
<feature type="transmembrane region" description="Helical" evidence="9">
    <location>
        <begin position="38"/>
        <end position="56"/>
    </location>
</feature>
<evidence type="ECO:0000256" key="5">
    <source>
        <dbReference type="ARBA" id="ARBA00022741"/>
    </source>
</evidence>
<dbReference type="SUPFAM" id="SSF55874">
    <property type="entry name" value="ATPase domain of HSP90 chaperone/DNA topoisomerase II/histidine kinase"/>
    <property type="match status" value="1"/>
</dbReference>
<feature type="transmembrane region" description="Helical" evidence="9">
    <location>
        <begin position="166"/>
        <end position="185"/>
    </location>
</feature>
<keyword evidence="4" id="KW-0808">Transferase</keyword>
<gene>
    <name evidence="11" type="ORF">E2L03_11675</name>
</gene>
<keyword evidence="9" id="KW-1133">Transmembrane helix</keyword>
<organism evidence="11 12">
    <name type="scientific">Shouchella lehensis</name>
    <dbReference type="NCBI Taxonomy" id="300825"/>
    <lineage>
        <taxon>Bacteria</taxon>
        <taxon>Bacillati</taxon>
        <taxon>Bacillota</taxon>
        <taxon>Bacilli</taxon>
        <taxon>Bacillales</taxon>
        <taxon>Bacillaceae</taxon>
        <taxon>Shouchella</taxon>
    </lineage>
</organism>
<keyword evidence="3" id="KW-0597">Phosphoprotein</keyword>
<feature type="transmembrane region" description="Helical" evidence="9">
    <location>
        <begin position="6"/>
        <end position="26"/>
    </location>
</feature>
<evidence type="ECO:0000256" key="9">
    <source>
        <dbReference type="SAM" id="Phobius"/>
    </source>
</evidence>
<protein>
    <recommendedName>
        <fullName evidence="2">histidine kinase</fullName>
        <ecNumber evidence="2">2.7.13.3</ecNumber>
    </recommendedName>
</protein>
<dbReference type="InterPro" id="IPR003661">
    <property type="entry name" value="HisK_dim/P_dom"/>
</dbReference>
<comment type="caution">
    <text evidence="11">The sequence shown here is derived from an EMBL/GenBank/DDBJ whole genome shotgun (WGS) entry which is preliminary data.</text>
</comment>
<dbReference type="InterPro" id="IPR004358">
    <property type="entry name" value="Sig_transdc_His_kin-like_C"/>
</dbReference>
<keyword evidence="9" id="KW-0472">Membrane</keyword>
<feature type="domain" description="Histidine kinase" evidence="10">
    <location>
        <begin position="213"/>
        <end position="413"/>
    </location>
</feature>
<dbReference type="Gene3D" id="1.10.287.130">
    <property type="match status" value="1"/>
</dbReference>
<dbReference type="InterPro" id="IPR036890">
    <property type="entry name" value="HATPase_C_sf"/>
</dbReference>